<evidence type="ECO:0000256" key="1">
    <source>
        <dbReference type="ARBA" id="ARBA00001917"/>
    </source>
</evidence>
<dbReference type="EMBL" id="JQZW01000002">
    <property type="protein sequence ID" value="KGN99205.1"/>
    <property type="molecule type" value="Genomic_DNA"/>
</dbReference>
<organism evidence="2 3">
    <name type="scientific">Porphyromonas gingivicanis</name>
    <dbReference type="NCBI Taxonomy" id="266762"/>
    <lineage>
        <taxon>Bacteria</taxon>
        <taxon>Pseudomonadati</taxon>
        <taxon>Bacteroidota</taxon>
        <taxon>Bacteroidia</taxon>
        <taxon>Bacteroidales</taxon>
        <taxon>Porphyromonadaceae</taxon>
        <taxon>Porphyromonas</taxon>
    </lineage>
</organism>
<comment type="cofactor">
    <cofactor evidence="1">
        <name>FMN</name>
        <dbReference type="ChEBI" id="CHEBI:58210"/>
    </cofactor>
</comment>
<dbReference type="InterPro" id="IPR029039">
    <property type="entry name" value="Flavoprotein-like_sf"/>
</dbReference>
<dbReference type="SUPFAM" id="SSF52218">
    <property type="entry name" value="Flavoproteins"/>
    <property type="match status" value="1"/>
</dbReference>
<accession>A0A0A2G9Y5</accession>
<name>A0A0A2G9Y5_9PORP</name>
<evidence type="ECO:0000313" key="2">
    <source>
        <dbReference type="EMBL" id="KGN99205.1"/>
    </source>
</evidence>
<dbReference type="GO" id="GO:0010181">
    <property type="term" value="F:FMN binding"/>
    <property type="evidence" value="ECO:0007669"/>
    <property type="project" value="InterPro"/>
</dbReference>
<dbReference type="Proteomes" id="UP000030134">
    <property type="component" value="Unassembled WGS sequence"/>
</dbReference>
<dbReference type="InterPro" id="IPR001226">
    <property type="entry name" value="Flavodoxin_CS"/>
</dbReference>
<evidence type="ECO:0008006" key="4">
    <source>
        <dbReference type="Google" id="ProtNLM"/>
    </source>
</evidence>
<dbReference type="OrthoDB" id="1029284at2"/>
<dbReference type="GO" id="GO:0009055">
    <property type="term" value="F:electron transfer activity"/>
    <property type="evidence" value="ECO:0007669"/>
    <property type="project" value="InterPro"/>
</dbReference>
<dbReference type="eggNOG" id="ENOG5033YND">
    <property type="taxonomic scope" value="Bacteria"/>
</dbReference>
<dbReference type="AlphaFoldDB" id="A0A0A2G9Y5"/>
<evidence type="ECO:0000313" key="3">
    <source>
        <dbReference type="Proteomes" id="UP000030134"/>
    </source>
</evidence>
<sequence length="154" mass="17573">MKATILYSSRRGKTASFAREIAMHLWSQGLSVSLCSIGDFTPEKMNECQLLVLGCWTSGWFVVNQHPNRRWVQFAQDKLTAPLPPHLLLFTTYKLHTGSMFRNMKRQLTLRPNQSVQTLKSKTGILTEEQKKSLDLIAQKVRLGEATTAPNNRR</sequence>
<comment type="caution">
    <text evidence="2">The sequence shown here is derived from an EMBL/GenBank/DDBJ whole genome shotgun (WGS) entry which is preliminary data.</text>
</comment>
<dbReference type="Gene3D" id="3.40.50.360">
    <property type="match status" value="1"/>
</dbReference>
<reference evidence="2 3" key="1">
    <citation type="submission" date="2014-08" db="EMBL/GenBank/DDBJ databases">
        <title>Porphyromonas gingivicanis strain:COT-022_OH1391 Genome sequencing.</title>
        <authorList>
            <person name="Wallis C."/>
            <person name="Deusch O."/>
            <person name="O'Flynn C."/>
            <person name="Davis I."/>
            <person name="Jospin G."/>
            <person name="Darling A.E."/>
            <person name="Coil D.A."/>
            <person name="Alexiev A."/>
            <person name="Horsfall A."/>
            <person name="Kirkwood N."/>
            <person name="Harris S."/>
            <person name="Eisen J.A."/>
        </authorList>
    </citation>
    <scope>NUCLEOTIDE SEQUENCE [LARGE SCALE GENOMIC DNA]</scope>
    <source>
        <strain evidence="3">COT-022 OH1391</strain>
    </source>
</reference>
<gene>
    <name evidence="2" type="ORF">HQ36_01780</name>
</gene>
<proteinExistence type="predicted"/>
<protein>
    <recommendedName>
        <fullName evidence="4">Flavodoxin-like domain-containing protein</fullName>
    </recommendedName>
</protein>
<dbReference type="RefSeq" id="WP_025842565.1">
    <property type="nucleotide sequence ID" value="NZ_JQZW01000002.1"/>
</dbReference>
<dbReference type="STRING" id="266762.HQ36_01780"/>
<dbReference type="PROSITE" id="PS00201">
    <property type="entry name" value="FLAVODOXIN"/>
    <property type="match status" value="1"/>
</dbReference>
<keyword evidence="3" id="KW-1185">Reference proteome</keyword>